<feature type="domain" description="PAC" evidence="4">
    <location>
        <begin position="119"/>
        <end position="170"/>
    </location>
</feature>
<sequence length="425" mass="46488">MSAENARLRARIEELERRLGEAAPQQATPPPAAQASASEPRIPFEAVFELLPMPVFVYRTDGVVAAVNEVCCTWYKTPREYLVGKYNMLQDPEVVSKGFAEPFLRAVAGETVTLPAIPYVIKHEVHEDLGRWCWLEVTYLPLRDETGVRFVMAVVRDVSAHREAEAQQRRSAALLQSIIENAPLLIYAVDAEGRYTVANRLVEAAAGKPRSELMGRMPSEFLPGDTAARFAAQDREAMDSSAPIAVEDRVEMLDGTHVFITTKFALRDDDGKVTGVCGISADITERVRAEEHNLRLQEQMFRVREDTLRSISTPLLPIAPGVLVVPLVGKMSRERADLVIEALLDGISSQQARIAILDVTGMPEAGAEVTDALIRAARSVRLLGAEIVITGVRPSVARSLVQLEANLGGIVTLGTLERGVAYALS</sequence>
<evidence type="ECO:0008006" key="8">
    <source>
        <dbReference type="Google" id="ProtNLM"/>
    </source>
</evidence>
<dbReference type="InterPro" id="IPR001610">
    <property type="entry name" value="PAC"/>
</dbReference>
<feature type="region of interest" description="Disordered" evidence="2">
    <location>
        <begin position="19"/>
        <end position="38"/>
    </location>
</feature>
<evidence type="ECO:0000259" key="4">
    <source>
        <dbReference type="PROSITE" id="PS50113"/>
    </source>
</evidence>
<feature type="domain" description="STAS" evidence="5">
    <location>
        <begin position="312"/>
        <end position="423"/>
    </location>
</feature>
<dbReference type="InterPro" id="IPR035965">
    <property type="entry name" value="PAS-like_dom_sf"/>
</dbReference>
<accession>A0A150QNS6</accession>
<dbReference type="PROSITE" id="PS50801">
    <property type="entry name" value="STAS"/>
    <property type="match status" value="1"/>
</dbReference>
<dbReference type="AlphaFoldDB" id="A0A150QNS6"/>
<evidence type="ECO:0000259" key="5">
    <source>
        <dbReference type="PROSITE" id="PS50801"/>
    </source>
</evidence>
<evidence type="ECO:0000313" key="7">
    <source>
        <dbReference type="Proteomes" id="UP000075260"/>
    </source>
</evidence>
<dbReference type="PANTHER" id="PTHR33745:SF3">
    <property type="entry name" value="RSBT CO-ANTAGONIST PROTEIN RSBRC"/>
    <property type="match status" value="1"/>
</dbReference>
<dbReference type="CDD" id="cd00130">
    <property type="entry name" value="PAS"/>
    <property type="match status" value="2"/>
</dbReference>
<dbReference type="Gene3D" id="3.30.750.24">
    <property type="entry name" value="STAS domain"/>
    <property type="match status" value="1"/>
</dbReference>
<dbReference type="Gene3D" id="3.30.450.20">
    <property type="entry name" value="PAS domain"/>
    <property type="match status" value="2"/>
</dbReference>
<reference evidence="6 7" key="1">
    <citation type="submission" date="2014-02" db="EMBL/GenBank/DDBJ databases">
        <title>The small core and large imbalanced accessory genome model reveals a collaborative survival strategy of Sorangium cellulosum strains in nature.</title>
        <authorList>
            <person name="Han K."/>
            <person name="Peng R."/>
            <person name="Blom J."/>
            <person name="Li Y.-Z."/>
        </authorList>
    </citation>
    <scope>NUCLEOTIDE SEQUENCE [LARGE SCALE GENOMIC DNA]</scope>
    <source>
        <strain evidence="6 7">So0008-312</strain>
    </source>
</reference>
<evidence type="ECO:0000313" key="6">
    <source>
        <dbReference type="EMBL" id="KYF69631.1"/>
    </source>
</evidence>
<feature type="domain" description="PAC" evidence="4">
    <location>
        <begin position="244"/>
        <end position="295"/>
    </location>
</feature>
<dbReference type="SUPFAM" id="SSF52091">
    <property type="entry name" value="SpoIIaa-like"/>
    <property type="match status" value="1"/>
</dbReference>
<protein>
    <recommendedName>
        <fullName evidence="8">Anti-anti-sigma factor</fullName>
    </recommendedName>
</protein>
<dbReference type="InterPro" id="IPR013656">
    <property type="entry name" value="PAS_4"/>
</dbReference>
<evidence type="ECO:0000259" key="3">
    <source>
        <dbReference type="PROSITE" id="PS50112"/>
    </source>
</evidence>
<dbReference type="InterPro" id="IPR051932">
    <property type="entry name" value="Bact_StressResp_Reg"/>
</dbReference>
<keyword evidence="1" id="KW-0597">Phosphoprotein</keyword>
<comment type="caution">
    <text evidence="6">The sequence shown here is derived from an EMBL/GenBank/DDBJ whole genome shotgun (WGS) entry which is preliminary data.</text>
</comment>
<evidence type="ECO:0000256" key="1">
    <source>
        <dbReference type="ARBA" id="ARBA00022553"/>
    </source>
</evidence>
<dbReference type="PROSITE" id="PS50113">
    <property type="entry name" value="PAC"/>
    <property type="match status" value="2"/>
</dbReference>
<dbReference type="SMART" id="SM00091">
    <property type="entry name" value="PAS"/>
    <property type="match status" value="2"/>
</dbReference>
<dbReference type="InterPro" id="IPR000700">
    <property type="entry name" value="PAS-assoc_C"/>
</dbReference>
<name>A0A150QNS6_SORCE</name>
<evidence type="ECO:0000256" key="2">
    <source>
        <dbReference type="SAM" id="MobiDB-lite"/>
    </source>
</evidence>
<dbReference type="Pfam" id="PF01740">
    <property type="entry name" value="STAS"/>
    <property type="match status" value="1"/>
</dbReference>
<dbReference type="InterPro" id="IPR000014">
    <property type="entry name" value="PAS"/>
</dbReference>
<organism evidence="6 7">
    <name type="scientific">Sorangium cellulosum</name>
    <name type="common">Polyangium cellulosum</name>
    <dbReference type="NCBI Taxonomy" id="56"/>
    <lineage>
        <taxon>Bacteria</taxon>
        <taxon>Pseudomonadati</taxon>
        <taxon>Myxococcota</taxon>
        <taxon>Polyangia</taxon>
        <taxon>Polyangiales</taxon>
        <taxon>Polyangiaceae</taxon>
        <taxon>Sorangium</taxon>
    </lineage>
</organism>
<dbReference type="SUPFAM" id="SSF55785">
    <property type="entry name" value="PYP-like sensor domain (PAS domain)"/>
    <property type="match status" value="2"/>
</dbReference>
<proteinExistence type="predicted"/>
<dbReference type="CDD" id="cd07041">
    <property type="entry name" value="STAS_RsbR_RsbS_like"/>
    <property type="match status" value="1"/>
</dbReference>
<dbReference type="InterPro" id="IPR002645">
    <property type="entry name" value="STAS_dom"/>
</dbReference>
<dbReference type="SMART" id="SM00086">
    <property type="entry name" value="PAC"/>
    <property type="match status" value="2"/>
</dbReference>
<gene>
    <name evidence="6" type="ORF">BE15_27730</name>
</gene>
<dbReference type="NCBIfam" id="TIGR00229">
    <property type="entry name" value="sensory_box"/>
    <property type="match status" value="2"/>
</dbReference>
<dbReference type="Proteomes" id="UP000075260">
    <property type="component" value="Unassembled WGS sequence"/>
</dbReference>
<feature type="non-terminal residue" evidence="6">
    <location>
        <position position="425"/>
    </location>
</feature>
<dbReference type="Pfam" id="PF08448">
    <property type="entry name" value="PAS_4"/>
    <property type="match status" value="2"/>
</dbReference>
<dbReference type="EMBL" id="JEMA01000458">
    <property type="protein sequence ID" value="KYF69631.1"/>
    <property type="molecule type" value="Genomic_DNA"/>
</dbReference>
<feature type="domain" description="PAS" evidence="3">
    <location>
        <begin position="171"/>
        <end position="241"/>
    </location>
</feature>
<dbReference type="PROSITE" id="PS50112">
    <property type="entry name" value="PAS"/>
    <property type="match status" value="1"/>
</dbReference>
<dbReference type="PANTHER" id="PTHR33745">
    <property type="entry name" value="RSBT ANTAGONIST PROTEIN RSBS-RELATED"/>
    <property type="match status" value="1"/>
</dbReference>
<dbReference type="InterPro" id="IPR036513">
    <property type="entry name" value="STAS_dom_sf"/>
</dbReference>